<evidence type="ECO:0000313" key="1">
    <source>
        <dbReference type="EMBL" id="KAF7258424.1"/>
    </source>
</evidence>
<evidence type="ECO:0008006" key="3">
    <source>
        <dbReference type="Google" id="ProtNLM"/>
    </source>
</evidence>
<accession>A0A8S9YUZ2</accession>
<dbReference type="Proteomes" id="UP000822476">
    <property type="component" value="Unassembled WGS sequence"/>
</dbReference>
<reference evidence="1" key="1">
    <citation type="submission" date="2019-07" db="EMBL/GenBank/DDBJ databases">
        <title>Annotation for the trematode Paragonimus miyazaki's.</title>
        <authorList>
            <person name="Choi Y.-J."/>
        </authorList>
    </citation>
    <scope>NUCLEOTIDE SEQUENCE</scope>
    <source>
        <strain evidence="1">Japan</strain>
    </source>
</reference>
<dbReference type="AlphaFoldDB" id="A0A8S9YUZ2"/>
<comment type="caution">
    <text evidence="1">The sequence shown here is derived from an EMBL/GenBank/DDBJ whole genome shotgun (WGS) entry which is preliminary data.</text>
</comment>
<sequence length="167" mass="19106">MGGIFSSGEPRDVTFHPDDIILTEAAATRIKSASSIVSPPGIVRFLSPQYSVSDHSTQHEPELSLRNQYERELEQDYDRRLRMVEHRDEELFKEAAEEYTRTVERLESKYMRSIPGGCCTAAEQRVEDCYHANPNKTLLCSQLVEEYVRCVNTFRLATARKQAVSSM</sequence>
<proteinExistence type="predicted"/>
<dbReference type="GO" id="GO:0061617">
    <property type="term" value="C:MICOS complex"/>
    <property type="evidence" value="ECO:0007669"/>
    <property type="project" value="TreeGrafter"/>
</dbReference>
<gene>
    <name evidence="1" type="ORF">EG68_04212</name>
</gene>
<dbReference type="PANTHER" id="PTHR21588:SF21">
    <property type="entry name" value="CHCH DOMAIN-CONTAINING PROTEIN"/>
    <property type="match status" value="1"/>
</dbReference>
<dbReference type="OrthoDB" id="70030at2759"/>
<dbReference type="InterPro" id="IPR052632">
    <property type="entry name" value="MICOS_subunit_Mic19"/>
</dbReference>
<organism evidence="1 2">
    <name type="scientific">Paragonimus skrjabini miyazakii</name>
    <dbReference type="NCBI Taxonomy" id="59628"/>
    <lineage>
        <taxon>Eukaryota</taxon>
        <taxon>Metazoa</taxon>
        <taxon>Spiralia</taxon>
        <taxon>Lophotrochozoa</taxon>
        <taxon>Platyhelminthes</taxon>
        <taxon>Trematoda</taxon>
        <taxon>Digenea</taxon>
        <taxon>Plagiorchiida</taxon>
        <taxon>Troglotremata</taxon>
        <taxon>Troglotrematidae</taxon>
        <taxon>Paragonimus</taxon>
    </lineage>
</organism>
<dbReference type="GO" id="GO:0007007">
    <property type="term" value="P:inner mitochondrial membrane organization"/>
    <property type="evidence" value="ECO:0007669"/>
    <property type="project" value="TreeGrafter"/>
</dbReference>
<dbReference type="PANTHER" id="PTHR21588">
    <property type="entry name" value="COILED-COIL-HELIX-COILED-COIL-HELIX DOMAIN CONTAINING 6"/>
    <property type="match status" value="1"/>
</dbReference>
<evidence type="ECO:0000313" key="2">
    <source>
        <dbReference type="Proteomes" id="UP000822476"/>
    </source>
</evidence>
<keyword evidence="2" id="KW-1185">Reference proteome</keyword>
<name>A0A8S9YUZ2_9TREM</name>
<dbReference type="EMBL" id="JTDE01001729">
    <property type="protein sequence ID" value="KAF7258424.1"/>
    <property type="molecule type" value="Genomic_DNA"/>
</dbReference>
<protein>
    <recommendedName>
        <fullName evidence="3">MICOS complex subunit MIC19</fullName>
    </recommendedName>
</protein>